<evidence type="ECO:0000256" key="6">
    <source>
        <dbReference type="ARBA" id="ARBA00023235"/>
    </source>
</evidence>
<dbReference type="GO" id="GO:0042026">
    <property type="term" value="P:protein refolding"/>
    <property type="evidence" value="ECO:0007669"/>
    <property type="project" value="UniProtKB-UniRule"/>
</dbReference>
<evidence type="ECO:0000256" key="5">
    <source>
        <dbReference type="ARBA" id="ARBA00023186"/>
    </source>
</evidence>
<evidence type="ECO:0000256" key="4">
    <source>
        <dbReference type="ARBA" id="ARBA00022840"/>
    </source>
</evidence>
<dbReference type="EC" id="5.6.1.7" evidence="7"/>
<dbReference type="InterPro" id="IPR027413">
    <property type="entry name" value="GROEL-like_equatorial_sf"/>
</dbReference>
<dbReference type="GO" id="GO:0005524">
    <property type="term" value="F:ATP binding"/>
    <property type="evidence" value="ECO:0007669"/>
    <property type="project" value="UniProtKB-UniRule"/>
</dbReference>
<dbReference type="InterPro" id="IPR001844">
    <property type="entry name" value="Cpn60/GroEL"/>
</dbReference>
<dbReference type="PANTHER" id="PTHR45633">
    <property type="entry name" value="60 KDA HEAT SHOCK PROTEIN, MITOCHONDRIAL"/>
    <property type="match status" value="1"/>
</dbReference>
<reference evidence="10" key="2">
    <citation type="submission" date="2024-05" db="EMBL/GenBank/DDBJ databases">
        <title>Determining zoonotic pasteurella genome.</title>
        <authorList>
            <person name="Maeda T."/>
            <person name="Takahashi T."/>
            <person name="Yoshida H."/>
        </authorList>
    </citation>
    <scope>NUCLEOTIDE SEQUENCE</scope>
    <source>
        <strain evidence="10">PA42</strain>
    </source>
</reference>
<comment type="function">
    <text evidence="7 9">Together with its co-chaperonin GroES, plays an essential role in assisting protein folding. The GroEL-GroES system forms a nano-cage that allows encapsulation of the non-native substrate proteins and provides a physical environment optimized to promote and accelerate protein folding.</text>
</comment>
<dbReference type="InterPro" id="IPR002423">
    <property type="entry name" value="Cpn60/GroEL/TCP-1"/>
</dbReference>
<dbReference type="GO" id="GO:0005737">
    <property type="term" value="C:cytoplasm"/>
    <property type="evidence" value="ECO:0007669"/>
    <property type="project" value="UniProtKB-SubCell"/>
</dbReference>
<dbReference type="GO" id="GO:0051082">
    <property type="term" value="F:unfolded protein binding"/>
    <property type="evidence" value="ECO:0007669"/>
    <property type="project" value="UniProtKB-UniRule"/>
</dbReference>
<keyword evidence="2 7" id="KW-0963">Cytoplasm</keyword>
<dbReference type="HAMAP" id="MF_00600">
    <property type="entry name" value="CH60"/>
    <property type="match status" value="1"/>
</dbReference>
<dbReference type="Gene3D" id="3.30.260.10">
    <property type="entry name" value="TCP-1-like chaperonin intermediate domain"/>
    <property type="match status" value="1"/>
</dbReference>
<feature type="binding site" evidence="7">
    <location>
        <begin position="30"/>
        <end position="33"/>
    </location>
    <ligand>
        <name>ATP</name>
        <dbReference type="ChEBI" id="CHEBI:30616"/>
    </ligand>
</feature>
<reference evidence="11 12" key="1">
    <citation type="submission" date="2018-06" db="EMBL/GenBank/DDBJ databases">
        <authorList>
            <consortium name="Pathogen Informatics"/>
            <person name="Doyle S."/>
        </authorList>
    </citation>
    <scope>NUCLEOTIDE SEQUENCE [LARGE SCALE GENOMIC DNA]</scope>
    <source>
        <strain evidence="11 12">NCTC11621</strain>
    </source>
</reference>
<proteinExistence type="inferred from homology"/>
<name>A0A379ES45_9PAST</name>
<comment type="subcellular location">
    <subcellularLocation>
        <location evidence="7">Cytoplasm</location>
    </subcellularLocation>
</comment>
<evidence type="ECO:0000313" key="12">
    <source>
        <dbReference type="Proteomes" id="UP000254704"/>
    </source>
</evidence>
<dbReference type="SUPFAM" id="SSF52029">
    <property type="entry name" value="GroEL apical domain-like"/>
    <property type="match status" value="1"/>
</dbReference>
<dbReference type="InterPro" id="IPR027409">
    <property type="entry name" value="GroEL-like_apical_dom_sf"/>
</dbReference>
<dbReference type="PROSITE" id="PS00296">
    <property type="entry name" value="CHAPERONINS_CPN60"/>
    <property type="match status" value="1"/>
</dbReference>
<dbReference type="EMBL" id="UGTV01000015">
    <property type="protein sequence ID" value="SUC08705.1"/>
    <property type="molecule type" value="Genomic_DNA"/>
</dbReference>
<evidence type="ECO:0000256" key="7">
    <source>
        <dbReference type="HAMAP-Rule" id="MF_00600"/>
    </source>
</evidence>
<dbReference type="SUPFAM" id="SSF54849">
    <property type="entry name" value="GroEL-intermediate domain like"/>
    <property type="match status" value="1"/>
</dbReference>
<dbReference type="NCBIfam" id="NF009489">
    <property type="entry name" value="PRK12851.1"/>
    <property type="match status" value="1"/>
</dbReference>
<dbReference type="GeneID" id="69685980"/>
<dbReference type="NCBIfam" id="TIGR02348">
    <property type="entry name" value="GroEL"/>
    <property type="match status" value="1"/>
</dbReference>
<comment type="similarity">
    <text evidence="1 7 8">Belongs to the chaperonin (HSP60) family.</text>
</comment>
<dbReference type="Proteomes" id="UP000254704">
    <property type="component" value="Unassembled WGS sequence"/>
</dbReference>
<evidence type="ECO:0000313" key="13">
    <source>
        <dbReference type="Proteomes" id="UP001052140"/>
    </source>
</evidence>
<dbReference type="FunFam" id="1.10.560.10:FF:000001">
    <property type="entry name" value="60 kDa chaperonin"/>
    <property type="match status" value="1"/>
</dbReference>
<dbReference type="RefSeq" id="WP_049214321.1">
    <property type="nucleotide sequence ID" value="NZ_BPUX01000001.1"/>
</dbReference>
<comment type="subunit">
    <text evidence="7 9">Forms a cylinder of 14 subunits composed of two heptameric rings stacked back-to-back. Interacts with the co-chaperonin GroES.</text>
</comment>
<organism evidence="11 12">
    <name type="scientific">Pasteurella canis</name>
    <dbReference type="NCBI Taxonomy" id="753"/>
    <lineage>
        <taxon>Bacteria</taxon>
        <taxon>Pseudomonadati</taxon>
        <taxon>Pseudomonadota</taxon>
        <taxon>Gammaproteobacteria</taxon>
        <taxon>Pasteurellales</taxon>
        <taxon>Pasteurellaceae</taxon>
        <taxon>Pasteurella</taxon>
    </lineage>
</organism>
<evidence type="ECO:0000256" key="2">
    <source>
        <dbReference type="ARBA" id="ARBA00022490"/>
    </source>
</evidence>
<feature type="binding site" evidence="7">
    <location>
        <position position="495"/>
    </location>
    <ligand>
        <name>ATP</name>
        <dbReference type="ChEBI" id="CHEBI:30616"/>
    </ligand>
</feature>
<keyword evidence="3 7" id="KW-0547">Nucleotide-binding</keyword>
<dbReference type="EMBL" id="BPUX01000001">
    <property type="protein sequence ID" value="GJH41864.1"/>
    <property type="molecule type" value="Genomic_DNA"/>
</dbReference>
<feature type="binding site" evidence="7">
    <location>
        <position position="51"/>
    </location>
    <ligand>
        <name>ATP</name>
        <dbReference type="ChEBI" id="CHEBI:30616"/>
    </ligand>
</feature>
<sequence>MAAKDVKFGNDARVKMLAGVNILADAVKVTLGPKGRNVVLDKSFGAPTITKDGVSVAREIELEDKFENMGAQMVKEVASKANDAAGDGTTTATVLAQAIVNEGLKAVAAGMNPMDLKRGIDKAVAAVVTELKALSKPCETSKEIEQVGTISANSDSIVGQIIAQAMDKVGKEGVITVEDGTGLEDELAVVEGMQFDRGYLSPYFINKPETATVELDNPFILLVDKKVSNIRELLPVLEGVAKAGKPLLIIAEDVEGEALATLVVNTMRGIVKVAAVKAPGFGDRRKAMLQDIAILTAGTVISEEIGMELEKATLEDLGQAKRVVINKDNTTIIDGIGDETQIQGRVAQIRQQIEESTSDYDKEKLQERVAKLAGGVAVIKVGAATEVEMKEKKARVEDALHATRAAVEEGIVAGGGVALIRAANKVAGLTGDNEEQNVGIKLALRAMEAPLRQIVTNAGEEASVVASAVKNGEGNFGYNAGTEQYGDMIEMGILDPTKVTRSALQFAASVAGLMITTECMVTDLPKDDKADLGAAGMGGMGGMGGMM</sequence>
<dbReference type="Proteomes" id="UP001052140">
    <property type="component" value="Unassembled WGS sequence"/>
</dbReference>
<evidence type="ECO:0000256" key="9">
    <source>
        <dbReference type="RuleBase" id="RU000419"/>
    </source>
</evidence>
<gene>
    <name evidence="7 11" type="primary">groEL</name>
    <name evidence="7 10" type="synonym">groL</name>
    <name evidence="11" type="ORF">NCTC11621_00219</name>
    <name evidence="10" type="ORF">PA42_00380</name>
</gene>
<dbReference type="NCBIfam" id="NF000592">
    <property type="entry name" value="PRK00013.1"/>
    <property type="match status" value="1"/>
</dbReference>
<feature type="binding site" evidence="7">
    <location>
        <begin position="87"/>
        <end position="91"/>
    </location>
    <ligand>
        <name>ATP</name>
        <dbReference type="ChEBI" id="CHEBI:30616"/>
    </ligand>
</feature>
<feature type="binding site" evidence="7">
    <location>
        <position position="415"/>
    </location>
    <ligand>
        <name>ATP</name>
        <dbReference type="ChEBI" id="CHEBI:30616"/>
    </ligand>
</feature>
<evidence type="ECO:0000313" key="10">
    <source>
        <dbReference type="EMBL" id="GJH41864.1"/>
    </source>
</evidence>
<dbReference type="SUPFAM" id="SSF48592">
    <property type="entry name" value="GroEL equatorial domain-like"/>
    <property type="match status" value="1"/>
</dbReference>
<accession>A0A379ES45</accession>
<comment type="caution">
    <text evidence="7">Lacks conserved residue(s) required for the propagation of feature annotation.</text>
</comment>
<dbReference type="GO" id="GO:0140662">
    <property type="term" value="F:ATP-dependent protein folding chaperone"/>
    <property type="evidence" value="ECO:0007669"/>
    <property type="project" value="InterPro"/>
</dbReference>
<dbReference type="PRINTS" id="PR00298">
    <property type="entry name" value="CHAPERONIN60"/>
</dbReference>
<evidence type="ECO:0000313" key="11">
    <source>
        <dbReference type="EMBL" id="SUC08705.1"/>
    </source>
</evidence>
<evidence type="ECO:0000256" key="1">
    <source>
        <dbReference type="ARBA" id="ARBA00006607"/>
    </source>
</evidence>
<dbReference type="CDD" id="cd03344">
    <property type="entry name" value="GroEL"/>
    <property type="match status" value="1"/>
</dbReference>
<dbReference type="Gene3D" id="3.50.7.10">
    <property type="entry name" value="GroEL"/>
    <property type="match status" value="1"/>
</dbReference>
<keyword evidence="6 7" id="KW-0413">Isomerase</keyword>
<protein>
    <recommendedName>
        <fullName evidence="7">Chaperonin GroEL</fullName>
        <ecNumber evidence="7">5.6.1.7</ecNumber>
    </recommendedName>
    <alternativeName>
        <fullName evidence="7">60 kDa chaperonin</fullName>
    </alternativeName>
    <alternativeName>
        <fullName evidence="7">Chaperonin-60</fullName>
        <shortName evidence="7">Cpn60</shortName>
    </alternativeName>
</protein>
<dbReference type="InterPro" id="IPR018370">
    <property type="entry name" value="Chaperonin_Cpn60_CS"/>
</dbReference>
<dbReference type="GO" id="GO:0016853">
    <property type="term" value="F:isomerase activity"/>
    <property type="evidence" value="ECO:0007669"/>
    <property type="project" value="UniProtKB-KW"/>
</dbReference>
<dbReference type="Pfam" id="PF00118">
    <property type="entry name" value="Cpn60_TCP1"/>
    <property type="match status" value="1"/>
</dbReference>
<keyword evidence="13" id="KW-1185">Reference proteome</keyword>
<evidence type="ECO:0000256" key="3">
    <source>
        <dbReference type="ARBA" id="ARBA00022741"/>
    </source>
</evidence>
<dbReference type="NCBIfam" id="NF009488">
    <property type="entry name" value="PRK12850.1"/>
    <property type="match status" value="1"/>
</dbReference>
<keyword evidence="5 7" id="KW-0143">Chaperone</keyword>
<evidence type="ECO:0000256" key="8">
    <source>
        <dbReference type="RuleBase" id="RU000418"/>
    </source>
</evidence>
<dbReference type="InterPro" id="IPR027410">
    <property type="entry name" value="TCP-1-like_intermed_sf"/>
</dbReference>
<keyword evidence="4 7" id="KW-0067">ATP-binding</keyword>
<dbReference type="Gene3D" id="1.10.560.10">
    <property type="entry name" value="GroEL-like equatorial domain"/>
    <property type="match status" value="1"/>
</dbReference>
<dbReference type="FunFam" id="3.50.7.10:FF:000001">
    <property type="entry name" value="60 kDa chaperonin"/>
    <property type="match status" value="1"/>
</dbReference>
<dbReference type="NCBIfam" id="NF009487">
    <property type="entry name" value="PRK12849.1"/>
    <property type="match status" value="1"/>
</dbReference>
<dbReference type="AlphaFoldDB" id="A0A379ES45"/>